<dbReference type="InterPro" id="IPR032710">
    <property type="entry name" value="NTF2-like_dom_sf"/>
</dbReference>
<sequence>MLGDENHLLRSWHPKTRPTPPFCDPKIEWLGLQIVNVDGGGEEDSEGIVEFIASWRSPAESADSSQASQDSRALQGVAGAVSSASGAAFSPAESDSSASAKGSSPSDTQSRFDGVSASFAVESMRERSRFLRRAGRWVYLDGDIR</sequence>
<evidence type="ECO:0000313" key="2">
    <source>
        <dbReference type="EMBL" id="ENO18361.1"/>
    </source>
</evidence>
<dbReference type="PATRIC" id="fig|888050.3.peg.877"/>
<protein>
    <submittedName>
        <fullName evidence="2">SEC-C domain protein</fullName>
    </submittedName>
</protein>
<dbReference type="AlphaFoldDB" id="N6X3S5"/>
<dbReference type="STRING" id="888050.HMPREF9004_0930"/>
<feature type="compositionally biased region" description="Low complexity" evidence="1">
    <location>
        <begin position="85"/>
        <end position="106"/>
    </location>
</feature>
<keyword evidence="3" id="KW-1185">Reference proteome</keyword>
<reference evidence="2 3" key="1">
    <citation type="submission" date="2013-03" db="EMBL/GenBank/DDBJ databases">
        <title>Reference genome for the Human Microbiome Project.</title>
        <authorList>
            <person name="Aqrawi P."/>
            <person name="Ayvaz T."/>
            <person name="Bess C."/>
            <person name="Blankenburg K."/>
            <person name="Coyle M."/>
            <person name="Deng J."/>
            <person name="Forbes L."/>
            <person name="Fowler G."/>
            <person name="Francisco L."/>
            <person name="Fu Q."/>
            <person name="Gibbs R."/>
            <person name="Gross S."/>
            <person name="Gubbala S."/>
            <person name="Hale W."/>
            <person name="Hemphill L."/>
            <person name="Highlander S."/>
            <person name="Hirani K."/>
            <person name="Jackson L."/>
            <person name="Jakkamsetti A."/>
            <person name="Javaid M."/>
            <person name="Jayaseelan J.C."/>
            <person name="Jiang H."/>
            <person name="Joshi V."/>
            <person name="Korchina V."/>
            <person name="Kovar C."/>
            <person name="Lara F."/>
            <person name="Lee S."/>
            <person name="Liu Y."/>
            <person name="Mata R."/>
            <person name="Mathew T."/>
            <person name="Munidasa M."/>
            <person name="Muzny D."/>
            <person name="Nazareth L."/>
            <person name="Ngo R."/>
            <person name="Nguyen L."/>
            <person name="Nguyen N."/>
            <person name="Okwuonu G."/>
            <person name="Ongeri F."/>
            <person name="Palculict T."/>
            <person name="Patil S."/>
            <person name="Petrosino J."/>
            <person name="Pham C."/>
            <person name="Pham P."/>
            <person name="Pu L.-L."/>
            <person name="Qin X."/>
            <person name="Qu J."/>
            <person name="Reid J."/>
            <person name="Ross M."/>
            <person name="Ruth R."/>
            <person name="Saada N."/>
            <person name="San Lucas F."/>
            <person name="Santibanez J."/>
            <person name="Shang Y."/>
            <person name="Simmons D."/>
            <person name="Song X.-Z."/>
            <person name="Tang L.-Y."/>
            <person name="Thornton R."/>
            <person name="Warren J."/>
            <person name="Weissenberger G."/>
            <person name="Wilczek-Boney K."/>
            <person name="Worley K."/>
            <person name="Youmans B."/>
            <person name="Zhang J."/>
            <person name="Zhang L."/>
            <person name="Zhao Z."/>
            <person name="Zhou C."/>
            <person name="Zhu D."/>
            <person name="Zhu Y."/>
        </authorList>
    </citation>
    <scope>NUCLEOTIDE SEQUENCE [LARGE SCALE GENOMIC DNA]</scope>
    <source>
        <strain evidence="2 3">F0333</strain>
    </source>
</reference>
<dbReference type="EMBL" id="AQHZ01000015">
    <property type="protein sequence ID" value="ENO18361.1"/>
    <property type="molecule type" value="Genomic_DNA"/>
</dbReference>
<dbReference type="SUPFAM" id="SSF54427">
    <property type="entry name" value="NTF2-like"/>
    <property type="match status" value="1"/>
</dbReference>
<feature type="region of interest" description="Disordered" evidence="1">
    <location>
        <begin position="1"/>
        <end position="21"/>
    </location>
</feature>
<gene>
    <name evidence="2" type="ORF">HMPREF9004_0930</name>
</gene>
<dbReference type="eggNOG" id="COG3012">
    <property type="taxonomic scope" value="Bacteria"/>
</dbReference>
<feature type="region of interest" description="Disordered" evidence="1">
    <location>
        <begin position="85"/>
        <end position="113"/>
    </location>
</feature>
<evidence type="ECO:0000313" key="3">
    <source>
        <dbReference type="Proteomes" id="UP000013015"/>
    </source>
</evidence>
<dbReference type="HOGENOM" id="CLU_1782704_0_0_11"/>
<evidence type="ECO:0000256" key="1">
    <source>
        <dbReference type="SAM" id="MobiDB-lite"/>
    </source>
</evidence>
<proteinExistence type="predicted"/>
<comment type="caution">
    <text evidence="2">The sequence shown here is derived from an EMBL/GenBank/DDBJ whole genome shotgun (WGS) entry which is preliminary data.</text>
</comment>
<dbReference type="Proteomes" id="UP000013015">
    <property type="component" value="Unassembled WGS sequence"/>
</dbReference>
<accession>N6X3S5</accession>
<dbReference type="Gene3D" id="3.10.450.50">
    <property type="match status" value="1"/>
</dbReference>
<organism evidence="2 3">
    <name type="scientific">Schaalia cardiffensis F0333</name>
    <dbReference type="NCBI Taxonomy" id="888050"/>
    <lineage>
        <taxon>Bacteria</taxon>
        <taxon>Bacillati</taxon>
        <taxon>Actinomycetota</taxon>
        <taxon>Actinomycetes</taxon>
        <taxon>Actinomycetales</taxon>
        <taxon>Actinomycetaceae</taxon>
        <taxon>Schaalia</taxon>
    </lineage>
</organism>
<name>N6X3S5_9ACTO</name>